<evidence type="ECO:0000313" key="9">
    <source>
        <dbReference type="Proteomes" id="UP001152888"/>
    </source>
</evidence>
<dbReference type="PANTHER" id="PTHR45662:SF2">
    <property type="entry name" value="PHOSPHATIDYLINOSITOL-3-PHOSPHATASE SAC1"/>
    <property type="match status" value="1"/>
</dbReference>
<dbReference type="GO" id="GO:0004438">
    <property type="term" value="F:phosphatidylinositol-3-phosphate phosphatase activity"/>
    <property type="evidence" value="ECO:0007669"/>
    <property type="project" value="UniProtKB-EC"/>
</dbReference>
<dbReference type="EMBL" id="CAKOFQ010007278">
    <property type="protein sequence ID" value="CAH1997105.1"/>
    <property type="molecule type" value="Genomic_DNA"/>
</dbReference>
<keyword evidence="9" id="KW-1185">Reference proteome</keyword>
<dbReference type="Pfam" id="PF02383">
    <property type="entry name" value="Syja_N"/>
    <property type="match status" value="1"/>
</dbReference>
<dbReference type="PANTHER" id="PTHR45662">
    <property type="entry name" value="PHOSPHATIDYLINOSITIDE PHOSPHATASE SAC1"/>
    <property type="match status" value="1"/>
</dbReference>
<evidence type="ECO:0000256" key="1">
    <source>
        <dbReference type="ARBA" id="ARBA00013038"/>
    </source>
</evidence>
<accession>A0A9P0PSE6</accession>
<dbReference type="InterPro" id="IPR002013">
    <property type="entry name" value="SAC_dom"/>
</dbReference>
<comment type="catalytic activity">
    <reaction evidence="2">
        <text>a 1,2-diacyl-sn-glycero-3-phospho-(1D-myo-inositol-3-phosphate) + H2O = a 1,2-diacyl-sn-glycero-3-phospho-(1D-myo-inositol) + phosphate</text>
        <dbReference type="Rhea" id="RHEA:12316"/>
        <dbReference type="ChEBI" id="CHEBI:15377"/>
        <dbReference type="ChEBI" id="CHEBI:43474"/>
        <dbReference type="ChEBI" id="CHEBI:57880"/>
        <dbReference type="ChEBI" id="CHEBI:58088"/>
        <dbReference type="EC" id="3.1.3.64"/>
    </reaction>
    <physiologicalReaction direction="left-to-right" evidence="2">
        <dbReference type="Rhea" id="RHEA:12317"/>
    </physiologicalReaction>
</comment>
<dbReference type="GO" id="GO:0043812">
    <property type="term" value="F:phosphatidylinositol-4-phosphate phosphatase activity"/>
    <property type="evidence" value="ECO:0007669"/>
    <property type="project" value="TreeGrafter"/>
</dbReference>
<gene>
    <name evidence="8" type="ORF">ACAOBT_LOCUS23534</name>
</gene>
<protein>
    <recommendedName>
        <fullName evidence="4">Phosphatidylinositol-3-phosphatase SAC1</fullName>
        <ecNumber evidence="1">3.1.3.64</ecNumber>
    </recommendedName>
    <alternativeName>
        <fullName evidence="6">Phosphatidylinositol-4-phosphate phosphatase</fullName>
    </alternativeName>
    <alternativeName>
        <fullName evidence="5">Suppressor of actin mutations 1-like protein</fullName>
    </alternativeName>
</protein>
<comment type="caution">
    <text evidence="8">The sequence shown here is derived from an EMBL/GenBank/DDBJ whole genome shotgun (WGS) entry which is preliminary data.</text>
</comment>
<evidence type="ECO:0000256" key="5">
    <source>
        <dbReference type="ARBA" id="ARBA00041396"/>
    </source>
</evidence>
<dbReference type="PROSITE" id="PS50275">
    <property type="entry name" value="SAC"/>
    <property type="match status" value="1"/>
</dbReference>
<sequence length="195" mass="22093">MISGCFSIGKIGDSEIFRITQTQFVPLHYPQNEDRIVEVRKLLNSGTFYFTWQSGTASGTPIDLTLCAQRRSKTSTTDHRFFWNRMLHIHLIRYGVDCQSWLVKAMCGSVEMRTVYVGSKKALAAIISRLSCERAGTRFNVRGTNDEGHVANFVETEQMVYLDNEITSYLQTRGSVPLFWEQPGVQVGNLITVAK</sequence>
<evidence type="ECO:0000256" key="2">
    <source>
        <dbReference type="ARBA" id="ARBA00036631"/>
    </source>
</evidence>
<dbReference type="AlphaFoldDB" id="A0A9P0PSE6"/>
<dbReference type="Proteomes" id="UP001152888">
    <property type="component" value="Unassembled WGS sequence"/>
</dbReference>
<feature type="domain" description="SAC" evidence="7">
    <location>
        <begin position="39"/>
        <end position="187"/>
    </location>
</feature>
<dbReference type="OrthoDB" id="6696913at2759"/>
<dbReference type="GO" id="GO:0005783">
    <property type="term" value="C:endoplasmic reticulum"/>
    <property type="evidence" value="ECO:0007669"/>
    <property type="project" value="TreeGrafter"/>
</dbReference>
<dbReference type="EC" id="3.1.3.64" evidence="1"/>
<evidence type="ECO:0000256" key="6">
    <source>
        <dbReference type="ARBA" id="ARBA00041911"/>
    </source>
</evidence>
<dbReference type="GO" id="GO:0046856">
    <property type="term" value="P:phosphatidylinositol dephosphorylation"/>
    <property type="evidence" value="ECO:0007669"/>
    <property type="project" value="TreeGrafter"/>
</dbReference>
<reference evidence="8" key="1">
    <citation type="submission" date="2022-03" db="EMBL/GenBank/DDBJ databases">
        <authorList>
            <person name="Sayadi A."/>
        </authorList>
    </citation>
    <scope>NUCLEOTIDE SEQUENCE</scope>
</reference>
<evidence type="ECO:0000256" key="3">
    <source>
        <dbReference type="ARBA" id="ARBA00036807"/>
    </source>
</evidence>
<name>A0A9P0PSE6_ACAOB</name>
<proteinExistence type="predicted"/>
<evidence type="ECO:0000313" key="8">
    <source>
        <dbReference type="EMBL" id="CAH1997105.1"/>
    </source>
</evidence>
<evidence type="ECO:0000259" key="7">
    <source>
        <dbReference type="PROSITE" id="PS50275"/>
    </source>
</evidence>
<evidence type="ECO:0000256" key="4">
    <source>
        <dbReference type="ARBA" id="ARBA00040795"/>
    </source>
</evidence>
<comment type="catalytic activity">
    <reaction evidence="3">
        <text>a 1,2-diacyl-sn-glycero-3-phospho-(1D-myo-inositol 4-phosphate) + H2O = a 1,2-diacyl-sn-glycero-3-phospho-(1D-myo-inositol) + phosphate</text>
        <dbReference type="Rhea" id="RHEA:55652"/>
        <dbReference type="ChEBI" id="CHEBI:15377"/>
        <dbReference type="ChEBI" id="CHEBI:43474"/>
        <dbReference type="ChEBI" id="CHEBI:57880"/>
        <dbReference type="ChEBI" id="CHEBI:58178"/>
    </reaction>
    <physiologicalReaction direction="left-to-right" evidence="3">
        <dbReference type="Rhea" id="RHEA:55653"/>
    </physiologicalReaction>
</comment>
<organism evidence="8 9">
    <name type="scientific">Acanthoscelides obtectus</name>
    <name type="common">Bean weevil</name>
    <name type="synonym">Bruchus obtectus</name>
    <dbReference type="NCBI Taxonomy" id="200917"/>
    <lineage>
        <taxon>Eukaryota</taxon>
        <taxon>Metazoa</taxon>
        <taxon>Ecdysozoa</taxon>
        <taxon>Arthropoda</taxon>
        <taxon>Hexapoda</taxon>
        <taxon>Insecta</taxon>
        <taxon>Pterygota</taxon>
        <taxon>Neoptera</taxon>
        <taxon>Endopterygota</taxon>
        <taxon>Coleoptera</taxon>
        <taxon>Polyphaga</taxon>
        <taxon>Cucujiformia</taxon>
        <taxon>Chrysomeloidea</taxon>
        <taxon>Chrysomelidae</taxon>
        <taxon>Bruchinae</taxon>
        <taxon>Bruchini</taxon>
        <taxon>Acanthoscelides</taxon>
    </lineage>
</organism>